<accession>A0A8S2RKG4</accession>
<name>A0A8S2RKG4_9BILA</name>
<feature type="domain" description="Xaa-Pro dipeptidyl-peptidase-like" evidence="2">
    <location>
        <begin position="20"/>
        <end position="127"/>
    </location>
</feature>
<evidence type="ECO:0000313" key="3">
    <source>
        <dbReference type="EMBL" id="CAF1361322.1"/>
    </source>
</evidence>
<proteinExistence type="inferred from homology"/>
<dbReference type="Proteomes" id="UP000682733">
    <property type="component" value="Unassembled WGS sequence"/>
</dbReference>
<dbReference type="Proteomes" id="UP000677228">
    <property type="component" value="Unassembled WGS sequence"/>
</dbReference>
<protein>
    <recommendedName>
        <fullName evidence="2">Xaa-Pro dipeptidyl-peptidase-like domain-containing protein</fullName>
    </recommendedName>
</protein>
<comment type="caution">
    <text evidence="4">The sequence shown here is derived from an EMBL/GenBank/DDBJ whole genome shotgun (WGS) entry which is preliminary data.</text>
</comment>
<feature type="non-terminal residue" evidence="4">
    <location>
        <position position="1"/>
    </location>
</feature>
<comment type="similarity">
    <text evidence="1">Belongs to the polyketide transferase af380 family.</text>
</comment>
<dbReference type="Gene3D" id="3.40.50.1820">
    <property type="entry name" value="alpha/beta hydrolase"/>
    <property type="match status" value="1"/>
</dbReference>
<organism evidence="4 5">
    <name type="scientific">Didymodactylos carnosus</name>
    <dbReference type="NCBI Taxonomy" id="1234261"/>
    <lineage>
        <taxon>Eukaryota</taxon>
        <taxon>Metazoa</taxon>
        <taxon>Spiralia</taxon>
        <taxon>Gnathifera</taxon>
        <taxon>Rotifera</taxon>
        <taxon>Eurotatoria</taxon>
        <taxon>Bdelloidea</taxon>
        <taxon>Philodinida</taxon>
        <taxon>Philodinidae</taxon>
        <taxon>Didymodactylos</taxon>
    </lineage>
</organism>
<evidence type="ECO:0000313" key="5">
    <source>
        <dbReference type="Proteomes" id="UP000682733"/>
    </source>
</evidence>
<dbReference type="AlphaFoldDB" id="A0A8S2RKG4"/>
<reference evidence="4" key="1">
    <citation type="submission" date="2021-02" db="EMBL/GenBank/DDBJ databases">
        <authorList>
            <person name="Nowell W R."/>
        </authorList>
    </citation>
    <scope>NUCLEOTIDE SEQUENCE</scope>
</reference>
<dbReference type="PANTHER" id="PTHR47751:SF2">
    <property type="entry name" value="DLTD N-TERMINAL DOMAIN PROTEIN (AFU_ORTHOLOGUE AFUA_8G00380)-RELATED"/>
    <property type="match status" value="1"/>
</dbReference>
<evidence type="ECO:0000256" key="1">
    <source>
        <dbReference type="ARBA" id="ARBA00029464"/>
    </source>
</evidence>
<dbReference type="GO" id="GO:0016787">
    <property type="term" value="F:hydrolase activity"/>
    <property type="evidence" value="ECO:0007669"/>
    <property type="project" value="InterPro"/>
</dbReference>
<evidence type="ECO:0000259" key="2">
    <source>
        <dbReference type="Pfam" id="PF02129"/>
    </source>
</evidence>
<dbReference type="Pfam" id="PF02129">
    <property type="entry name" value="Peptidase_S15"/>
    <property type="match status" value="1"/>
</dbReference>
<dbReference type="InterPro" id="IPR029058">
    <property type="entry name" value="AB_hydrolase_fold"/>
</dbReference>
<dbReference type="SUPFAM" id="SSF53474">
    <property type="entry name" value="alpha/beta-Hydrolases"/>
    <property type="match status" value="1"/>
</dbReference>
<sequence>YFEVMNISFTRRNVEFSADDGVILRGWLYEPVRETNNEQLYPAIVMTHGYGAVKELYLDLYAEFFVQSKFVVLVYDHRNFGESSGEPRQEINPIKQIQDYSSAITYLQSLTNLVDSQRIGIWGTSYSLQHSKITLIIKKKIT</sequence>
<evidence type="ECO:0000313" key="4">
    <source>
        <dbReference type="EMBL" id="CAF4171333.1"/>
    </source>
</evidence>
<dbReference type="EMBL" id="CAJOBA010044997">
    <property type="protein sequence ID" value="CAF4171333.1"/>
    <property type="molecule type" value="Genomic_DNA"/>
</dbReference>
<dbReference type="InterPro" id="IPR000383">
    <property type="entry name" value="Xaa-Pro-like_dom"/>
</dbReference>
<dbReference type="PANTHER" id="PTHR47751">
    <property type="entry name" value="SUPERFAMILY HYDROLASE, PUTATIVE (AFU_ORTHOLOGUE AFUA_2G16580)-RELATED"/>
    <property type="match status" value="1"/>
</dbReference>
<dbReference type="InterPro" id="IPR051411">
    <property type="entry name" value="Polyketide_trans_af380"/>
</dbReference>
<gene>
    <name evidence="3" type="ORF">OVA965_LOCUS31252</name>
    <name evidence="4" type="ORF">TMI583_LOCUS32080</name>
</gene>
<dbReference type="EMBL" id="CAJNOK010023342">
    <property type="protein sequence ID" value="CAF1361322.1"/>
    <property type="molecule type" value="Genomic_DNA"/>
</dbReference>